<feature type="non-terminal residue" evidence="3">
    <location>
        <position position="792"/>
    </location>
</feature>
<dbReference type="InterPro" id="IPR011706">
    <property type="entry name" value="Cu-oxidase_C"/>
</dbReference>
<dbReference type="CDD" id="cd13866">
    <property type="entry name" value="CuRO_2_BOD"/>
    <property type="match status" value="1"/>
</dbReference>
<reference evidence="3" key="1">
    <citation type="submission" date="2018-06" db="EMBL/GenBank/DDBJ databases">
        <authorList>
            <person name="Zhirakovskaya E."/>
        </authorList>
    </citation>
    <scope>NUCLEOTIDE SEQUENCE</scope>
</reference>
<dbReference type="Gene3D" id="2.60.40.420">
    <property type="entry name" value="Cupredoxins - blue copper proteins"/>
    <property type="match status" value="3"/>
</dbReference>
<evidence type="ECO:0000259" key="2">
    <source>
        <dbReference type="Pfam" id="PF07731"/>
    </source>
</evidence>
<proteinExistence type="predicted"/>
<accession>A0A3B0XX75</accession>
<feature type="domain" description="Plastocyanin-like" evidence="2">
    <location>
        <begin position="653"/>
        <end position="746"/>
    </location>
</feature>
<name>A0A3B0XX75_9ZZZZ</name>
<dbReference type="InterPro" id="IPR008972">
    <property type="entry name" value="Cupredoxin"/>
</dbReference>
<evidence type="ECO:0000256" key="1">
    <source>
        <dbReference type="SAM" id="MobiDB-lite"/>
    </source>
</evidence>
<dbReference type="GO" id="GO:0016491">
    <property type="term" value="F:oxidoreductase activity"/>
    <property type="evidence" value="ECO:0007669"/>
    <property type="project" value="InterPro"/>
</dbReference>
<organism evidence="3">
    <name type="scientific">hydrothermal vent metagenome</name>
    <dbReference type="NCBI Taxonomy" id="652676"/>
    <lineage>
        <taxon>unclassified sequences</taxon>
        <taxon>metagenomes</taxon>
        <taxon>ecological metagenomes</taxon>
    </lineage>
</organism>
<dbReference type="PANTHER" id="PTHR48267">
    <property type="entry name" value="CUPREDOXIN SUPERFAMILY PROTEIN"/>
    <property type="match status" value="1"/>
</dbReference>
<dbReference type="PANTHER" id="PTHR48267:SF1">
    <property type="entry name" value="BILIRUBIN OXIDASE"/>
    <property type="match status" value="1"/>
</dbReference>
<gene>
    <name evidence="3" type="ORF">MNBD_GAMMA09-3515</name>
</gene>
<evidence type="ECO:0000313" key="3">
    <source>
        <dbReference type="EMBL" id="VAW68743.1"/>
    </source>
</evidence>
<dbReference type="InterPro" id="IPR045087">
    <property type="entry name" value="Cu-oxidase_fam"/>
</dbReference>
<feature type="region of interest" description="Disordered" evidence="1">
    <location>
        <begin position="76"/>
        <end position="96"/>
    </location>
</feature>
<protein>
    <submittedName>
        <fullName evidence="3">Glycoprotein gp2</fullName>
    </submittedName>
</protein>
<dbReference type="Pfam" id="PF07731">
    <property type="entry name" value="Cu-oxidase_2"/>
    <property type="match status" value="1"/>
</dbReference>
<dbReference type="SUPFAM" id="SSF49503">
    <property type="entry name" value="Cupredoxins"/>
    <property type="match status" value="3"/>
</dbReference>
<dbReference type="EMBL" id="UOFI01000137">
    <property type="protein sequence ID" value="VAW68743.1"/>
    <property type="molecule type" value="Genomic_DNA"/>
</dbReference>
<dbReference type="AlphaFoldDB" id="A0A3B0XX75"/>
<sequence length="792" mass="85706">MKVSKLLIAIILSASASASMAGMGGGGSASMAGMGGGGGGGMGGFDVPTGGSPSPLFGAQPFTQQLLRFEEFGTKKVPASSKPGNPFPRPASSFESPDGAALDSFLAQEIYPVPSRLANEVDENPWKLDIEAFLGRILDTPPADGRPPGEGWAHQRWDEFGPEVYLKTAQAGARTNLGLRDGLQMHGYSVGEFAPGGLYHNTAGAPGFEGTTAGLDIRIHPLMPIQDPEALWTFDGTLPPKLLNIRYGDAVVLRHYNALPIDPAANYGFGLHTMSTHEHNGHNPAESDGYTGAFYFPGQYYDYRWPMILAGYDTVNQNAADPRAGAPDGKGGIINLPGNYQETMSTHWFHDHMLDFTAQNVYKGNAAMMNYYSSLDRGNEALNDGVNLRFPSGTALDWGNRDYDINVLMADKAWDTDGQLWFNIFNTDGFLGDIMTVNWLYKPYMDVRARKYRLRLLNGAVSRYMKVAFVDQNDNPVPVYMIANDGNIMQHTVLFADGVLPNQSIAERYDVIIDFSQYAPGTKIYMVNIMEHRNGLRPNQVASLSNVLAGTYTGDPAVGKFMEFRVAEYTGTDLSMNPAEFLAGGKVMLQQPEFSQAELDGAIRHTFRFGRGGGGTDSVPWTIATDGGQGIGIDVTLVSAAPNLGDLSADGLGHVEIWTMTGGTPGWSHPVHVHFEEGKILSRDGRPPEDYEQYARKDMFRLGVVDGSSRQVEVAYRFREFGGSYVEHCHNTQHEDHAMMLRYDIEQPGQLVALPAPLPTWDGVTFVSSTYAPNAQTGVGAGGGMGGGAGGG</sequence>
<dbReference type="GO" id="GO:0005507">
    <property type="term" value="F:copper ion binding"/>
    <property type="evidence" value="ECO:0007669"/>
    <property type="project" value="InterPro"/>
</dbReference>